<name>A0ABX4YNM2_9LEPT</name>
<feature type="transmembrane region" description="Helical" evidence="1">
    <location>
        <begin position="342"/>
        <end position="361"/>
    </location>
</feature>
<gene>
    <name evidence="2" type="ORF">BES34_000980</name>
</gene>
<evidence type="ECO:0000313" key="2">
    <source>
        <dbReference type="EMBL" id="PNV76883.1"/>
    </source>
</evidence>
<reference evidence="2" key="1">
    <citation type="submission" date="2018-01" db="EMBL/GenBank/DDBJ databases">
        <title>Genomic characterization of Leptospira inadai serogroup Lyme isolated from captured rat in Brazil and comparative analysis with human reference strain.</title>
        <authorList>
            <person name="Moreno L.Z."/>
            <person name="Loureiro A.P."/>
            <person name="Miraglia F."/>
            <person name="Kremer F.S."/>
            <person name="Eslabao M.R."/>
            <person name="Dellagostin O.A."/>
            <person name="Lilenbaum W."/>
            <person name="Moreno A.M."/>
        </authorList>
    </citation>
    <scope>NUCLEOTIDE SEQUENCE [LARGE SCALE GENOMIC DNA]</scope>
    <source>
        <strain evidence="2">M34/99</strain>
    </source>
</reference>
<dbReference type="Proteomes" id="UP000094669">
    <property type="component" value="Unassembled WGS sequence"/>
</dbReference>
<sequence>MQEDSRENKFLLFSEKFYRKIFGLLENQNALILLFIFMYSLSSLLVWKKYDWNPTSQINFGKEYCDLNPRQVPKGAIVFQGEEGNLGAGYDGQIFYFYSRMISGFALDWPNGFETSVRAPRIGYPLLAAPFGWIGPHGTIFGMYFLPIFFMILSFLAIRDLLPDRQKILSVGYLFSPFALGSYILLVSDTILVGLLVLAYWAYKKERFLLFSLLGGLALLTKEQALFLLFPLGVDSLLKKDFRRSLWILSSLVLPGLWNLFLKLKFPEATPTRFAEFFDPLGGIIGYLKEMYGLILGSVSLDSGLFRSIAKKFSRFPLLLLFLSGCTLLFRGDWKKGFPFRFGFAITMFSIFSAGYILYWATYENISRMFTVSIPLLILWQEEDDRLSAWHYWGICGIVLILFFVKIAFIAKPMTNSIW</sequence>
<organism evidence="2 3">
    <name type="scientific">Leptospira inadai serovar Lyme</name>
    <dbReference type="NCBI Taxonomy" id="293084"/>
    <lineage>
        <taxon>Bacteria</taxon>
        <taxon>Pseudomonadati</taxon>
        <taxon>Spirochaetota</taxon>
        <taxon>Spirochaetia</taxon>
        <taxon>Leptospirales</taxon>
        <taxon>Leptospiraceae</taxon>
        <taxon>Leptospira</taxon>
    </lineage>
</organism>
<evidence type="ECO:0000256" key="1">
    <source>
        <dbReference type="SAM" id="Phobius"/>
    </source>
</evidence>
<accession>A0ABX4YNM2</accession>
<dbReference type="RefSeq" id="WP_010409679.1">
    <property type="nucleotide sequence ID" value="NZ_MCRM02000001.1"/>
</dbReference>
<dbReference type="EMBL" id="MCRM02000001">
    <property type="protein sequence ID" value="PNV76883.1"/>
    <property type="molecule type" value="Genomic_DNA"/>
</dbReference>
<proteinExistence type="predicted"/>
<keyword evidence="1" id="KW-1133">Transmembrane helix</keyword>
<feature type="transmembrane region" description="Helical" evidence="1">
    <location>
        <begin position="246"/>
        <end position="264"/>
    </location>
</feature>
<dbReference type="InterPro" id="IPR058226">
    <property type="entry name" value="AZOBR_p60025-like"/>
</dbReference>
<feature type="transmembrane region" description="Helical" evidence="1">
    <location>
        <begin position="178"/>
        <end position="203"/>
    </location>
</feature>
<evidence type="ECO:0008006" key="4">
    <source>
        <dbReference type="Google" id="ProtNLM"/>
    </source>
</evidence>
<feature type="transmembrane region" description="Helical" evidence="1">
    <location>
        <begin position="390"/>
        <end position="411"/>
    </location>
</feature>
<keyword evidence="1" id="KW-0812">Transmembrane</keyword>
<evidence type="ECO:0000313" key="3">
    <source>
        <dbReference type="Proteomes" id="UP000094669"/>
    </source>
</evidence>
<keyword evidence="3" id="KW-1185">Reference proteome</keyword>
<dbReference type="NCBIfam" id="NF046093">
    <property type="entry name" value="AZOBR_p60025_fam"/>
    <property type="match status" value="1"/>
</dbReference>
<protein>
    <recommendedName>
        <fullName evidence="4">Membrane protein, PF09852 family</fullName>
    </recommendedName>
</protein>
<feature type="transmembrane region" description="Helical" evidence="1">
    <location>
        <begin position="21"/>
        <end position="47"/>
    </location>
</feature>
<keyword evidence="1" id="KW-0472">Membrane</keyword>
<feature type="transmembrane region" description="Helical" evidence="1">
    <location>
        <begin position="140"/>
        <end position="158"/>
    </location>
</feature>
<feature type="transmembrane region" description="Helical" evidence="1">
    <location>
        <begin position="209"/>
        <end position="234"/>
    </location>
</feature>
<comment type="caution">
    <text evidence="2">The sequence shown here is derived from an EMBL/GenBank/DDBJ whole genome shotgun (WGS) entry which is preliminary data.</text>
</comment>